<evidence type="ECO:0000313" key="31">
    <source>
        <dbReference type="Proteomes" id="UP000075420"/>
    </source>
</evidence>
<evidence type="ECO:0000256" key="7">
    <source>
        <dbReference type="ARBA" id="ARBA00013998"/>
    </source>
</evidence>
<dbReference type="FunFam" id="1.10.1240.10:FF:000001">
    <property type="entry name" value="Methionine synthase"/>
    <property type="match status" value="1"/>
</dbReference>
<feature type="binding site" evidence="23">
    <location>
        <position position="811"/>
    </location>
    <ligand>
        <name>methylcob(III)alamin</name>
        <dbReference type="ChEBI" id="CHEBI:28115"/>
    </ligand>
</feature>
<dbReference type="GO" id="GO:0008705">
    <property type="term" value="F:methionine synthase activity"/>
    <property type="evidence" value="ECO:0007669"/>
    <property type="project" value="UniProtKB-UniRule"/>
</dbReference>
<dbReference type="PROSITE" id="PS50970">
    <property type="entry name" value="HCY"/>
    <property type="match status" value="1"/>
</dbReference>
<evidence type="ECO:0000259" key="28">
    <source>
        <dbReference type="PROSITE" id="PS51332"/>
    </source>
</evidence>
<dbReference type="CDD" id="cd00740">
    <property type="entry name" value="MeTr"/>
    <property type="match status" value="1"/>
</dbReference>
<dbReference type="InterPro" id="IPR003726">
    <property type="entry name" value="HCY_dom"/>
</dbReference>
<feature type="binding site" description="axial binding residue" evidence="22">
    <location>
        <position position="762"/>
    </location>
    <ligand>
        <name>methylcob(III)alamin</name>
        <dbReference type="ChEBI" id="CHEBI:28115"/>
    </ligand>
    <ligandPart>
        <name>Co</name>
        <dbReference type="ChEBI" id="CHEBI:27638"/>
    </ligandPart>
</feature>
<dbReference type="PANTHER" id="PTHR45833:SF1">
    <property type="entry name" value="METHIONINE SYNTHASE"/>
    <property type="match status" value="1"/>
</dbReference>
<evidence type="ECO:0000256" key="20">
    <source>
        <dbReference type="NCBIfam" id="TIGR02082"/>
    </source>
</evidence>
<reference evidence="30 31" key="1">
    <citation type="submission" date="2014-02" db="EMBL/GenBank/DDBJ databases">
        <title>The small core and large imbalanced accessory genome model reveals a collaborative survival strategy of Sorangium cellulosum strains in nature.</title>
        <authorList>
            <person name="Han K."/>
            <person name="Peng R."/>
            <person name="Blom J."/>
            <person name="Li Y.-Z."/>
        </authorList>
    </citation>
    <scope>NUCLEOTIDE SEQUENCE [LARGE SCALE GENOMIC DNA]</scope>
    <source>
        <strain evidence="30 31">So0157-25</strain>
    </source>
</reference>
<dbReference type="SUPFAM" id="SSF51717">
    <property type="entry name" value="Dihydropteroate synthetase-like"/>
    <property type="match status" value="1"/>
</dbReference>
<evidence type="ECO:0000256" key="9">
    <source>
        <dbReference type="ARBA" id="ARBA00022605"/>
    </source>
</evidence>
<evidence type="ECO:0000259" key="29">
    <source>
        <dbReference type="PROSITE" id="PS51337"/>
    </source>
</evidence>
<dbReference type="InterPro" id="IPR033706">
    <property type="entry name" value="Met_synthase_B12-bd"/>
</dbReference>
<evidence type="ECO:0000256" key="19">
    <source>
        <dbReference type="ARBA" id="ARBA00031040"/>
    </source>
</evidence>
<dbReference type="InterPro" id="IPR006158">
    <property type="entry name" value="Cobalamin-bd"/>
</dbReference>
<feature type="binding site" evidence="23">
    <location>
        <position position="863"/>
    </location>
    <ligand>
        <name>methylcob(III)alamin</name>
        <dbReference type="ChEBI" id="CHEBI:28115"/>
    </ligand>
</feature>
<dbReference type="EMBL" id="JELY01001664">
    <property type="protein sequence ID" value="KYF54987.1"/>
    <property type="molecule type" value="Genomic_DNA"/>
</dbReference>
<feature type="binding site" evidence="23">
    <location>
        <begin position="759"/>
        <end position="763"/>
    </location>
    <ligand>
        <name>methylcob(III)alamin</name>
        <dbReference type="ChEBI" id="CHEBI:28115"/>
    </ligand>
</feature>
<evidence type="ECO:0000256" key="16">
    <source>
        <dbReference type="ARBA" id="ARBA00023167"/>
    </source>
</evidence>
<dbReference type="InterPro" id="IPR011822">
    <property type="entry name" value="MetH"/>
</dbReference>
<dbReference type="Proteomes" id="UP000075420">
    <property type="component" value="Unassembled WGS sequence"/>
</dbReference>
<comment type="cofactor">
    <cofactor evidence="3 21 22">
        <name>methylcob(III)alamin</name>
        <dbReference type="ChEBI" id="CHEBI:28115"/>
    </cofactor>
</comment>
<dbReference type="NCBIfam" id="NF007024">
    <property type="entry name" value="PRK09490.1"/>
    <property type="match status" value="1"/>
</dbReference>
<feature type="binding site" evidence="23">
    <location>
        <position position="694"/>
    </location>
    <ligand>
        <name>methylcob(III)alamin</name>
        <dbReference type="ChEBI" id="CHEBI:28115"/>
    </ligand>
</feature>
<organism evidence="30 31">
    <name type="scientific">Sorangium cellulosum</name>
    <name type="common">Polyangium cellulosum</name>
    <dbReference type="NCBI Taxonomy" id="56"/>
    <lineage>
        <taxon>Bacteria</taxon>
        <taxon>Pseudomonadati</taxon>
        <taxon>Myxococcota</taxon>
        <taxon>Polyangia</taxon>
        <taxon>Polyangiales</taxon>
        <taxon>Polyangiaceae</taxon>
        <taxon>Sorangium</taxon>
    </lineage>
</organism>
<proteinExistence type="inferred from homology"/>
<feature type="binding site" evidence="23">
    <location>
        <position position="807"/>
    </location>
    <ligand>
        <name>methylcob(III)alamin</name>
        <dbReference type="ChEBI" id="CHEBI:28115"/>
    </ligand>
</feature>
<keyword evidence="10 21" id="KW-0846">Cobalamin</keyword>
<dbReference type="PANTHER" id="PTHR45833">
    <property type="entry name" value="METHIONINE SYNTHASE"/>
    <property type="match status" value="1"/>
</dbReference>
<sequence length="1252" mass="136876">MNGSERPARLEEILDSRILCLDGAMGTMIQRYRLGEADYRGERFRDHAIDLKGNSDLLVLTRPDVISEIHGAYLEAGADIIETNTFTGTSIAQADYRLESLAYEINLTAAQIAREAADAWTARTPDKPRFVAGSLGPTPKTLSISPSVSDPSFRAVTFDELRRAFAEQVRGLVDGGADVLLAETFLDTLNMKACLVAMEEVFAEKGRRLPIMLSVTITDRSGRTLAGQTIDAFWTSVEHARPLSVGLNCALGAADMRPYLVDLAKLARARVSCYPNAGLPNAFGEYDELPETTSRLLAEFAESGLVNIVGGCCGTTPDHIRAIARATARLRPRPVPEERDGFGRFSGLETLVIRPDTNFLMIGERTNVTGSARFMELIKKGDFTTALEVALDQVRGGANILDVNMDEGMLDSEQAMTTFLNLIATEPEIARIPIMVDSSKWSVIEAGLKCIQGKGIVNSISLKEGPEDFLRKASVIRRYGAGVVVMAFDETGQAETVERKVAICQRAYRLLTEEAGFDPQDIIFDPNILAIATGIEEHNDFAKNFIEATRIIKATCPGARVSGGVSNLSFSFRGNNVVREAMHSAFLYHAIRAGMDMGIVNAGQLAVYEDIPKDLLERVEDVIFNRRPDATERLVEFAEQVKGKGKKKELDLAWREATVEERLSHALVKGLVDFIEADVEEARQKYERPLSIIEGPLMDGMKIVGDLFGAGKMFLPQVVKSARVMKRAVAYLMPFMEAEKAASGGGSSQGKVVMATVKGDVHDIGKNIVGVVLGCNNYEVIDLGVMVPQDRILETALSEGADMIGLSGLITPSLDEMVSVAREMERRGIRLPLLIGGATTSRQHTAVKIAPELSGTVVHVLDASRAVGVVSSLLDKANREAFDAQNRAEQAKLRELFARKRAKPLVTLAAADEGRLKVAWRPGDIATPSFTGRRVVDDVPLSEIAKYIDWTFFFTAWELRGPFPQILEHPQYGEAARELFDHAQKVLQRIIDGGLIRARGAYGFWPASGEQRDIVLYEDEARARELVRLNMLRQQQVKAAGAGGAGAAEEDGEKAVGGERPYLSLADFVAPRESGLADHVGAFAVTAGLGLDEVVRAYEKDKDDYSAIIAKALADRLAEAFAELLHARARKDWGYGAGEALTNEELIEEKYRGIRPAFGYPACPDHTEKRKLFALLDAPSVGIELTETCAMLPAASVSGIYLAHPEARYFMVGRLGRDQVEDYAKRKGMTVEEVERWLSSNLGYDPKAAAPR</sequence>
<evidence type="ECO:0000256" key="13">
    <source>
        <dbReference type="ARBA" id="ARBA00022723"/>
    </source>
</evidence>
<keyword evidence="11 21" id="KW-0808">Transferase</keyword>
<keyword evidence="8 21" id="KW-0489">Methyltransferase</keyword>
<keyword evidence="13 21" id="KW-0479">Metal-binding</keyword>
<dbReference type="Gene3D" id="3.20.20.20">
    <property type="entry name" value="Dihydropteroate synthase-like"/>
    <property type="match status" value="1"/>
</dbReference>
<dbReference type="InterPro" id="IPR036589">
    <property type="entry name" value="HCY_dom_sf"/>
</dbReference>
<dbReference type="Gene3D" id="3.10.196.10">
    <property type="entry name" value="Vitamin B12-dependent methionine synthase, activation domain"/>
    <property type="match status" value="1"/>
</dbReference>
<dbReference type="SUPFAM" id="SSF56507">
    <property type="entry name" value="Methionine synthase activation domain-like"/>
    <property type="match status" value="1"/>
</dbReference>
<dbReference type="InterPro" id="IPR036724">
    <property type="entry name" value="Cobalamin-bd_sf"/>
</dbReference>
<feature type="domain" description="B12-binding N-terminal" evidence="29">
    <location>
        <begin position="650"/>
        <end position="744"/>
    </location>
</feature>
<evidence type="ECO:0000256" key="21">
    <source>
        <dbReference type="PIRNR" id="PIRNR000381"/>
    </source>
</evidence>
<dbReference type="Gene3D" id="1.10.288.10">
    <property type="entry name" value="Cobalamin-dependent Methionine Synthase, domain 2"/>
    <property type="match status" value="1"/>
</dbReference>
<evidence type="ECO:0000256" key="17">
    <source>
        <dbReference type="ARBA" id="ARBA00023285"/>
    </source>
</evidence>
<dbReference type="InterPro" id="IPR037010">
    <property type="entry name" value="VitB12-dep_Met_synth_activ_sf"/>
</dbReference>
<dbReference type="GO" id="GO:0008270">
    <property type="term" value="F:zinc ion binding"/>
    <property type="evidence" value="ECO:0007669"/>
    <property type="project" value="UniProtKB-UniRule"/>
</dbReference>
<dbReference type="Gene3D" id="3.20.20.330">
    <property type="entry name" value="Homocysteine-binding-like domain"/>
    <property type="match status" value="1"/>
</dbReference>
<comment type="pathway">
    <text evidence="4 21">Amino-acid biosynthesis; L-methionine biosynthesis via de novo pathway; L-methionine from L-homocysteine (MetH route): step 1/1.</text>
</comment>
<keyword evidence="12 21" id="KW-0949">S-adenosyl-L-methionine</keyword>
<dbReference type="PROSITE" id="PS50972">
    <property type="entry name" value="PTERIN_BINDING"/>
    <property type="match status" value="1"/>
</dbReference>
<dbReference type="UniPathway" id="UPA00051">
    <property type="reaction ID" value="UER00081"/>
</dbReference>
<evidence type="ECO:0000256" key="12">
    <source>
        <dbReference type="ARBA" id="ARBA00022691"/>
    </source>
</evidence>
<gene>
    <name evidence="30" type="primary">metH</name>
    <name evidence="30" type="ORF">BE08_45915</name>
</gene>
<evidence type="ECO:0000256" key="22">
    <source>
        <dbReference type="PIRSR" id="PIRSR000381-1"/>
    </source>
</evidence>
<comment type="similarity">
    <text evidence="5">Belongs to the vitamin-B12 dependent methionine synthase family.</text>
</comment>
<dbReference type="GO" id="GO:0050667">
    <property type="term" value="P:homocysteine metabolic process"/>
    <property type="evidence" value="ECO:0007669"/>
    <property type="project" value="TreeGrafter"/>
</dbReference>
<dbReference type="PROSITE" id="PS51332">
    <property type="entry name" value="B12_BINDING"/>
    <property type="match status" value="1"/>
</dbReference>
<dbReference type="InterPro" id="IPR011005">
    <property type="entry name" value="Dihydropteroate_synth-like_sf"/>
</dbReference>
<feature type="domain" description="Pterin-binding" evidence="26">
    <location>
        <begin position="359"/>
        <end position="620"/>
    </location>
</feature>
<feature type="domain" description="Hcy-binding" evidence="25">
    <location>
        <begin position="7"/>
        <end position="327"/>
    </location>
</feature>
<comment type="cofactor">
    <cofactor evidence="2 21 24">
        <name>Zn(2+)</name>
        <dbReference type="ChEBI" id="CHEBI:29105"/>
    </cofactor>
</comment>
<comment type="catalytic activity">
    <reaction evidence="1 21">
        <text>(6S)-5-methyl-5,6,7,8-tetrahydrofolate + L-homocysteine = (6S)-5,6,7,8-tetrahydrofolate + L-methionine</text>
        <dbReference type="Rhea" id="RHEA:11172"/>
        <dbReference type="ChEBI" id="CHEBI:18608"/>
        <dbReference type="ChEBI" id="CHEBI:57453"/>
        <dbReference type="ChEBI" id="CHEBI:57844"/>
        <dbReference type="ChEBI" id="CHEBI:58199"/>
        <dbReference type="EC" id="2.1.1.13"/>
    </reaction>
</comment>
<feature type="binding site" evidence="23">
    <location>
        <begin position="1209"/>
        <end position="1210"/>
    </location>
    <ligand>
        <name>S-adenosyl-L-methionine</name>
        <dbReference type="ChEBI" id="CHEBI:59789"/>
    </ligand>
</feature>
<evidence type="ECO:0000256" key="1">
    <source>
        <dbReference type="ARBA" id="ARBA00001700"/>
    </source>
</evidence>
<dbReference type="Pfam" id="PF02574">
    <property type="entry name" value="S-methyl_trans"/>
    <property type="match status" value="1"/>
</dbReference>
<dbReference type="SUPFAM" id="SSF82282">
    <property type="entry name" value="Homocysteine S-methyltransferase"/>
    <property type="match status" value="1"/>
</dbReference>
<evidence type="ECO:0000256" key="23">
    <source>
        <dbReference type="PIRSR" id="PIRSR000381-2"/>
    </source>
</evidence>
<dbReference type="Pfam" id="PF02607">
    <property type="entry name" value="B12-binding_2"/>
    <property type="match status" value="1"/>
</dbReference>
<evidence type="ECO:0000256" key="15">
    <source>
        <dbReference type="ARBA" id="ARBA00022833"/>
    </source>
</evidence>
<dbReference type="GO" id="GO:0032259">
    <property type="term" value="P:methylation"/>
    <property type="evidence" value="ECO:0007669"/>
    <property type="project" value="UniProtKB-KW"/>
</dbReference>
<keyword evidence="14" id="KW-0677">Repeat</keyword>
<keyword evidence="9 21" id="KW-0028">Amino-acid biosynthesis</keyword>
<dbReference type="SMART" id="SM01018">
    <property type="entry name" value="B12-binding_2"/>
    <property type="match status" value="1"/>
</dbReference>
<dbReference type="Gene3D" id="3.40.50.280">
    <property type="entry name" value="Cobalamin-binding domain"/>
    <property type="match status" value="1"/>
</dbReference>
<dbReference type="PROSITE" id="PS51337">
    <property type="entry name" value="B12_BINDING_NTER"/>
    <property type="match status" value="1"/>
</dbReference>
<dbReference type="Pfam" id="PF02965">
    <property type="entry name" value="Met_synt_B12"/>
    <property type="match status" value="1"/>
</dbReference>
<dbReference type="AlphaFoldDB" id="A0A150PH29"/>
<dbReference type="InterPro" id="IPR004223">
    <property type="entry name" value="VitB12-dep_Met_synth_activ_dom"/>
</dbReference>
<keyword evidence="15 21" id="KW-0862">Zinc</keyword>
<feature type="binding site" evidence="22 24">
    <location>
        <position position="249"/>
    </location>
    <ligand>
        <name>Zn(2+)</name>
        <dbReference type="ChEBI" id="CHEBI:29105"/>
    </ligand>
</feature>
<evidence type="ECO:0000259" key="25">
    <source>
        <dbReference type="PROSITE" id="PS50970"/>
    </source>
</evidence>
<dbReference type="NCBIfam" id="TIGR02082">
    <property type="entry name" value="metH"/>
    <property type="match status" value="1"/>
</dbReference>
<dbReference type="SUPFAM" id="SSF47644">
    <property type="entry name" value="Methionine synthase domain"/>
    <property type="match status" value="1"/>
</dbReference>
<evidence type="ECO:0000259" key="27">
    <source>
        <dbReference type="PROSITE" id="PS50974"/>
    </source>
</evidence>
<protein>
    <recommendedName>
        <fullName evidence="7 20">Methionine synthase</fullName>
        <ecNumber evidence="6 20">2.1.1.13</ecNumber>
    </recommendedName>
    <alternativeName>
        <fullName evidence="19 21">5-methyltetrahydrofolate--homocysteine methyltransferase</fullName>
    </alternativeName>
</protein>
<dbReference type="FunFam" id="3.20.20.20:FF:000002">
    <property type="entry name" value="Methionine synthase"/>
    <property type="match status" value="1"/>
</dbReference>
<feature type="binding site" evidence="22 24">
    <location>
        <position position="313"/>
    </location>
    <ligand>
        <name>Zn(2+)</name>
        <dbReference type="ChEBI" id="CHEBI:29105"/>
    </ligand>
</feature>
<evidence type="ECO:0000256" key="18">
    <source>
        <dbReference type="ARBA" id="ARBA00025552"/>
    </source>
</evidence>
<evidence type="ECO:0000256" key="4">
    <source>
        <dbReference type="ARBA" id="ARBA00005178"/>
    </source>
</evidence>
<dbReference type="InterPro" id="IPR050554">
    <property type="entry name" value="Met_Synthase/Corrinoid"/>
</dbReference>
<evidence type="ECO:0000256" key="5">
    <source>
        <dbReference type="ARBA" id="ARBA00010398"/>
    </source>
</evidence>
<evidence type="ECO:0000256" key="6">
    <source>
        <dbReference type="ARBA" id="ARBA00012032"/>
    </source>
</evidence>
<dbReference type="Pfam" id="PF00809">
    <property type="entry name" value="Pterin_bind"/>
    <property type="match status" value="1"/>
</dbReference>
<keyword evidence="17 21" id="KW-0170">Cobalt</keyword>
<accession>A0A150PH29</accession>
<dbReference type="SUPFAM" id="SSF52242">
    <property type="entry name" value="Cobalamin (vitamin B12)-binding domain"/>
    <property type="match status" value="1"/>
</dbReference>
<feature type="domain" description="AdoMet activation" evidence="27">
    <location>
        <begin position="899"/>
        <end position="1247"/>
    </location>
</feature>
<dbReference type="Gene3D" id="1.10.1240.10">
    <property type="entry name" value="Methionine synthase domain"/>
    <property type="match status" value="1"/>
</dbReference>
<feature type="domain" description="B12-binding" evidence="28">
    <location>
        <begin position="749"/>
        <end position="884"/>
    </location>
</feature>
<comment type="domain">
    <text evidence="21">Modular enzyme with four functionally distinct domains. The isolated Hcy-binding domain catalyzes methyl transfer from free methylcobalamin to homocysteine. The Hcy-binding domain in association with the pterin-binding domain catalyzes the methylation of cob(I)alamin by methyltetrahydrofolate and the methylation of homocysteine. The B12-binding domain binds the cofactor. The AdoMet activation domain binds S-adenosyl-L-methionine. Under aerobic conditions cob(I)alamin can be converted to inactive cob(II)alamin. Reductive methylation by S-adenosyl-L-methionine and flavodoxin regenerates methylcobalamin.</text>
</comment>
<evidence type="ECO:0000259" key="26">
    <source>
        <dbReference type="PROSITE" id="PS50972"/>
    </source>
</evidence>
<dbReference type="FunFam" id="3.20.20.330:FF:000001">
    <property type="entry name" value="Methionine synthase"/>
    <property type="match status" value="1"/>
</dbReference>
<comment type="function">
    <text evidence="18 21">Catalyzes the transfer of a methyl group from methyl-cobalamin to homocysteine, yielding enzyme-bound cob(I)alamin and methionine. Subsequently, remethylates the cofactor using methyltetrahydrofolate.</text>
</comment>
<feature type="binding site" evidence="22 24">
    <location>
        <position position="312"/>
    </location>
    <ligand>
        <name>Zn(2+)</name>
        <dbReference type="ChEBI" id="CHEBI:29105"/>
    </ligand>
</feature>
<evidence type="ECO:0000256" key="8">
    <source>
        <dbReference type="ARBA" id="ARBA00022603"/>
    </source>
</evidence>
<dbReference type="PROSITE" id="PS50974">
    <property type="entry name" value="ADOMET_ACTIVATION"/>
    <property type="match status" value="1"/>
</dbReference>
<dbReference type="GO" id="GO:0031419">
    <property type="term" value="F:cobalamin binding"/>
    <property type="evidence" value="ECO:0007669"/>
    <property type="project" value="UniProtKB-UniRule"/>
</dbReference>
<dbReference type="InterPro" id="IPR003759">
    <property type="entry name" value="Cbl-bd_cap"/>
</dbReference>
<dbReference type="GO" id="GO:0005829">
    <property type="term" value="C:cytosol"/>
    <property type="evidence" value="ECO:0007669"/>
    <property type="project" value="TreeGrafter"/>
</dbReference>
<evidence type="ECO:0000256" key="14">
    <source>
        <dbReference type="ARBA" id="ARBA00022737"/>
    </source>
</evidence>
<dbReference type="CDD" id="cd02069">
    <property type="entry name" value="methionine_synthase_B12_BD"/>
    <property type="match status" value="1"/>
</dbReference>
<comment type="caution">
    <text evidence="30">The sequence shown here is derived from an EMBL/GenBank/DDBJ whole genome shotgun (WGS) entry which is preliminary data.</text>
</comment>
<dbReference type="PIRSF" id="PIRSF000381">
    <property type="entry name" value="MetH"/>
    <property type="match status" value="1"/>
</dbReference>
<evidence type="ECO:0000256" key="2">
    <source>
        <dbReference type="ARBA" id="ARBA00001947"/>
    </source>
</evidence>
<evidence type="ECO:0000313" key="30">
    <source>
        <dbReference type="EMBL" id="KYF54987.1"/>
    </source>
</evidence>
<evidence type="ECO:0000256" key="11">
    <source>
        <dbReference type="ARBA" id="ARBA00022679"/>
    </source>
</evidence>
<dbReference type="InterPro" id="IPR036594">
    <property type="entry name" value="Meth_synthase_dom"/>
</dbReference>
<feature type="binding site" evidence="23">
    <location>
        <position position="1155"/>
    </location>
    <ligand>
        <name>S-adenosyl-L-methionine</name>
        <dbReference type="ChEBI" id="CHEBI:59789"/>
    </ligand>
</feature>
<name>A0A150PH29_SORCE</name>
<dbReference type="EC" id="2.1.1.13" evidence="6 20"/>
<dbReference type="Pfam" id="PF02310">
    <property type="entry name" value="B12-binding"/>
    <property type="match status" value="1"/>
</dbReference>
<keyword evidence="16 21" id="KW-0486">Methionine biosynthesis</keyword>
<evidence type="ECO:0000256" key="3">
    <source>
        <dbReference type="ARBA" id="ARBA00001956"/>
    </source>
</evidence>
<feature type="binding site" evidence="23">
    <location>
        <position position="949"/>
    </location>
    <ligand>
        <name>S-adenosyl-L-methionine</name>
        <dbReference type="ChEBI" id="CHEBI:59789"/>
    </ligand>
</feature>
<evidence type="ECO:0000256" key="10">
    <source>
        <dbReference type="ARBA" id="ARBA00022628"/>
    </source>
</evidence>
<dbReference type="InterPro" id="IPR000489">
    <property type="entry name" value="Pterin-binding_dom"/>
</dbReference>
<dbReference type="GO" id="GO:0046653">
    <property type="term" value="P:tetrahydrofolate metabolic process"/>
    <property type="evidence" value="ECO:0007669"/>
    <property type="project" value="TreeGrafter"/>
</dbReference>
<dbReference type="FunFam" id="3.40.50.280:FF:000001">
    <property type="entry name" value="Methionine synthase"/>
    <property type="match status" value="1"/>
</dbReference>
<evidence type="ECO:0000256" key="24">
    <source>
        <dbReference type="PROSITE-ProRule" id="PRU00333"/>
    </source>
</evidence>